<dbReference type="PANTHER" id="PTHR43401:SF2">
    <property type="entry name" value="L-THREONINE 3-DEHYDROGENASE"/>
    <property type="match status" value="1"/>
</dbReference>
<comment type="cofactor">
    <cofactor evidence="1">
        <name>Zn(2+)</name>
        <dbReference type="ChEBI" id="CHEBI:29105"/>
    </cofactor>
</comment>
<dbReference type="InterPro" id="IPR011032">
    <property type="entry name" value="GroES-like_sf"/>
</dbReference>
<dbReference type="InterPro" id="IPR013154">
    <property type="entry name" value="ADH-like_N"/>
</dbReference>
<keyword evidence="6" id="KW-0520">NAD</keyword>
<dbReference type="AlphaFoldDB" id="A0A382EXI8"/>
<protein>
    <recommendedName>
        <fullName evidence="10">Enoyl reductase (ER) domain-containing protein</fullName>
    </recommendedName>
</protein>
<evidence type="ECO:0000259" key="8">
    <source>
        <dbReference type="Pfam" id="PF08240"/>
    </source>
</evidence>
<organism evidence="9">
    <name type="scientific">marine metagenome</name>
    <dbReference type="NCBI Taxonomy" id="408172"/>
    <lineage>
        <taxon>unclassified sequences</taxon>
        <taxon>metagenomes</taxon>
        <taxon>ecological metagenomes</taxon>
    </lineage>
</organism>
<dbReference type="Pfam" id="PF08240">
    <property type="entry name" value="ADH_N"/>
    <property type="match status" value="1"/>
</dbReference>
<evidence type="ECO:0000256" key="4">
    <source>
        <dbReference type="ARBA" id="ARBA00022833"/>
    </source>
</evidence>
<evidence type="ECO:0000256" key="6">
    <source>
        <dbReference type="ARBA" id="ARBA00023027"/>
    </source>
</evidence>
<keyword evidence="5" id="KW-0560">Oxidoreductase</keyword>
<dbReference type="GO" id="GO:0016491">
    <property type="term" value="F:oxidoreductase activity"/>
    <property type="evidence" value="ECO:0007669"/>
    <property type="project" value="UniProtKB-KW"/>
</dbReference>
<evidence type="ECO:0000256" key="2">
    <source>
        <dbReference type="ARBA" id="ARBA00008072"/>
    </source>
</evidence>
<dbReference type="Pfam" id="PF00107">
    <property type="entry name" value="ADH_zinc_N"/>
    <property type="match status" value="1"/>
</dbReference>
<evidence type="ECO:0000259" key="7">
    <source>
        <dbReference type="Pfam" id="PF00107"/>
    </source>
</evidence>
<feature type="domain" description="Alcohol dehydrogenase-like N-terminal" evidence="8">
    <location>
        <begin position="7"/>
        <end position="92"/>
    </location>
</feature>
<dbReference type="CDD" id="cd08236">
    <property type="entry name" value="sugar_DH"/>
    <property type="match status" value="1"/>
</dbReference>
<evidence type="ECO:0000256" key="3">
    <source>
        <dbReference type="ARBA" id="ARBA00022723"/>
    </source>
</evidence>
<comment type="similarity">
    <text evidence="2">Belongs to the zinc-containing alcohol dehydrogenase family.</text>
</comment>
<dbReference type="FunFam" id="3.40.50.720:FF:000068">
    <property type="entry name" value="Sorbitol dehydrogenase"/>
    <property type="match status" value="1"/>
</dbReference>
<dbReference type="EMBL" id="UINC01046771">
    <property type="protein sequence ID" value="SVB55195.1"/>
    <property type="molecule type" value="Genomic_DNA"/>
</dbReference>
<feature type="non-terminal residue" evidence="9">
    <location>
        <position position="1"/>
    </location>
</feature>
<accession>A0A382EXI8</accession>
<reference evidence="9" key="1">
    <citation type="submission" date="2018-05" db="EMBL/GenBank/DDBJ databases">
        <authorList>
            <person name="Lanie J.A."/>
            <person name="Ng W.-L."/>
            <person name="Kazmierczak K.M."/>
            <person name="Andrzejewski T.M."/>
            <person name="Davidsen T.M."/>
            <person name="Wayne K.J."/>
            <person name="Tettelin H."/>
            <person name="Glass J.I."/>
            <person name="Rusch D."/>
            <person name="Podicherti R."/>
            <person name="Tsui H.-C.T."/>
            <person name="Winkler M.E."/>
        </authorList>
    </citation>
    <scope>NUCLEOTIDE SEQUENCE</scope>
</reference>
<keyword evidence="4" id="KW-0862">Zinc</keyword>
<evidence type="ECO:0000256" key="5">
    <source>
        <dbReference type="ARBA" id="ARBA00023002"/>
    </source>
</evidence>
<dbReference type="GO" id="GO:0008270">
    <property type="term" value="F:zinc ion binding"/>
    <property type="evidence" value="ECO:0007669"/>
    <property type="project" value="InterPro"/>
</dbReference>
<dbReference type="Gene3D" id="3.90.180.10">
    <property type="entry name" value="Medium-chain alcohol dehydrogenases, catalytic domain"/>
    <property type="match status" value="1"/>
</dbReference>
<sequence>SSGRRIPPLIMGHEASGVVARTGSDVTKAKEGDRVTFDSMVSCGQCFFCQRGEMNLCDNRRVLGVSCEDYRQHGCFAEYAVVPEHIIYPMPDNLPFEHAAMIEPVSVAVHAVKRTPISEGDSAVVVGAGMIGLLVVQALKAAGCGKIIAVDLAEEKLSLAKELGAELGINPESTDSIQAIREATDGRGADVAMEVVGATPTVQTAIEGTRKGGSVTLVGNLAPEVDFPLQSVVTRELTIYGTCGSNGEYPECIDLLSRGVIKVDPLISAKATLDEGAEWFDRLYATEAGLMKVILQPTGP</sequence>
<dbReference type="Gene3D" id="3.40.50.720">
    <property type="entry name" value="NAD(P)-binding Rossmann-like Domain"/>
    <property type="match status" value="1"/>
</dbReference>
<dbReference type="PROSITE" id="PS00059">
    <property type="entry name" value="ADH_ZINC"/>
    <property type="match status" value="1"/>
</dbReference>
<keyword evidence="3" id="KW-0479">Metal-binding</keyword>
<feature type="domain" description="Alcohol dehydrogenase-like C-terminal" evidence="7">
    <location>
        <begin position="131"/>
        <end position="257"/>
    </location>
</feature>
<dbReference type="SUPFAM" id="SSF50129">
    <property type="entry name" value="GroES-like"/>
    <property type="match status" value="1"/>
</dbReference>
<gene>
    <name evidence="9" type="ORF">METZ01_LOCUS208049</name>
</gene>
<dbReference type="SUPFAM" id="SSF51735">
    <property type="entry name" value="NAD(P)-binding Rossmann-fold domains"/>
    <property type="match status" value="1"/>
</dbReference>
<proteinExistence type="inferred from homology"/>
<evidence type="ECO:0000313" key="9">
    <source>
        <dbReference type="EMBL" id="SVB55195.1"/>
    </source>
</evidence>
<dbReference type="InterPro" id="IPR036291">
    <property type="entry name" value="NAD(P)-bd_dom_sf"/>
</dbReference>
<dbReference type="InterPro" id="IPR050129">
    <property type="entry name" value="Zn_alcohol_dh"/>
</dbReference>
<evidence type="ECO:0008006" key="10">
    <source>
        <dbReference type="Google" id="ProtNLM"/>
    </source>
</evidence>
<dbReference type="InterPro" id="IPR002328">
    <property type="entry name" value="ADH_Zn_CS"/>
</dbReference>
<name>A0A382EXI8_9ZZZZ</name>
<dbReference type="InterPro" id="IPR013149">
    <property type="entry name" value="ADH-like_C"/>
</dbReference>
<dbReference type="PANTHER" id="PTHR43401">
    <property type="entry name" value="L-THREONINE 3-DEHYDROGENASE"/>
    <property type="match status" value="1"/>
</dbReference>
<evidence type="ECO:0000256" key="1">
    <source>
        <dbReference type="ARBA" id="ARBA00001947"/>
    </source>
</evidence>